<dbReference type="OMA" id="MALNPWI"/>
<evidence type="ECO:0000256" key="4">
    <source>
        <dbReference type="ARBA" id="ARBA00023136"/>
    </source>
</evidence>
<proteinExistence type="predicted"/>
<dbReference type="AlphaFoldDB" id="A0A2N6NU92"/>
<feature type="region of interest" description="Disordered" evidence="5">
    <location>
        <begin position="1"/>
        <end position="54"/>
    </location>
</feature>
<dbReference type="Gene3D" id="1.20.1250.20">
    <property type="entry name" value="MFS general substrate transporter like domains"/>
    <property type="match status" value="1"/>
</dbReference>
<gene>
    <name evidence="7" type="ORF">BM221_003293</name>
</gene>
<accession>A0A2N6NU92</accession>
<evidence type="ECO:0008006" key="9">
    <source>
        <dbReference type="Google" id="ProtNLM"/>
    </source>
</evidence>
<feature type="transmembrane region" description="Helical" evidence="6">
    <location>
        <begin position="137"/>
        <end position="157"/>
    </location>
</feature>
<feature type="transmembrane region" description="Helical" evidence="6">
    <location>
        <begin position="62"/>
        <end position="79"/>
    </location>
</feature>
<dbReference type="GO" id="GO:0016020">
    <property type="term" value="C:membrane"/>
    <property type="evidence" value="ECO:0007669"/>
    <property type="project" value="UniProtKB-SubCell"/>
</dbReference>
<protein>
    <recommendedName>
        <fullName evidence="9">MFS transporter</fullName>
    </recommendedName>
</protein>
<evidence type="ECO:0000313" key="8">
    <source>
        <dbReference type="Proteomes" id="UP000235728"/>
    </source>
</evidence>
<keyword evidence="2 6" id="KW-0812">Transmembrane</keyword>
<dbReference type="Proteomes" id="UP000235728">
    <property type="component" value="Unassembled WGS sequence"/>
</dbReference>
<dbReference type="SUPFAM" id="SSF103473">
    <property type="entry name" value="MFS general substrate transporter"/>
    <property type="match status" value="1"/>
</dbReference>
<dbReference type="PANTHER" id="PTHR23507">
    <property type="entry name" value="ZGC:174356"/>
    <property type="match status" value="1"/>
</dbReference>
<sequence>MAQHVNGSREQPAPTADETTALLSPRRTELEAEAEADADAEQGPCSSTNEHPALPHQSRRRAWPWIYVVAVLVCLAFVADMGETLFTAPRVRFLESVACSRYYAHHDPSRLDSGGSVPELLCKIDAVQTEVASVMGWQLFFDSIPAILLPIPYGYLADTRGRKWILIMGLTGYTLSLASILYLIGVLGLPLRFTWFSSLFFLIGGGPTVATTMLTTMVADVVPTNLRSTVFFYRFCSDQLADLVVPPIAPMLMAKGTMHPLIVAVGLQLLALALALPLPETLSSTDPKTSDGICTASPVPGVPQSSDTCRPRQDLASWLPRIKESFAFVLRDTTVACLVYTFFISKLGRQANGVLFQYASKRYGWSIAQASYS</sequence>
<dbReference type="GO" id="GO:0022857">
    <property type="term" value="F:transmembrane transporter activity"/>
    <property type="evidence" value="ECO:0007669"/>
    <property type="project" value="InterPro"/>
</dbReference>
<keyword evidence="3 6" id="KW-1133">Transmembrane helix</keyword>
<evidence type="ECO:0000256" key="3">
    <source>
        <dbReference type="ARBA" id="ARBA00022989"/>
    </source>
</evidence>
<feature type="transmembrane region" description="Helical" evidence="6">
    <location>
        <begin position="195"/>
        <end position="219"/>
    </location>
</feature>
<dbReference type="EMBL" id="MRVG01000003">
    <property type="protein sequence ID" value="PMB70835.1"/>
    <property type="molecule type" value="Genomic_DNA"/>
</dbReference>
<evidence type="ECO:0000256" key="6">
    <source>
        <dbReference type="SAM" id="Phobius"/>
    </source>
</evidence>
<name>A0A2N6NU92_BEABA</name>
<feature type="transmembrane region" description="Helical" evidence="6">
    <location>
        <begin position="261"/>
        <end position="278"/>
    </location>
</feature>
<feature type="transmembrane region" description="Helical" evidence="6">
    <location>
        <begin position="164"/>
        <end position="189"/>
    </location>
</feature>
<evidence type="ECO:0000256" key="1">
    <source>
        <dbReference type="ARBA" id="ARBA00004141"/>
    </source>
</evidence>
<feature type="compositionally biased region" description="Acidic residues" evidence="5">
    <location>
        <begin position="31"/>
        <end position="40"/>
    </location>
</feature>
<dbReference type="PANTHER" id="PTHR23507:SF1">
    <property type="entry name" value="FI18259P1-RELATED"/>
    <property type="match status" value="1"/>
</dbReference>
<evidence type="ECO:0000256" key="2">
    <source>
        <dbReference type="ARBA" id="ARBA00022692"/>
    </source>
</evidence>
<dbReference type="Pfam" id="PF07690">
    <property type="entry name" value="MFS_1"/>
    <property type="match status" value="1"/>
</dbReference>
<comment type="subcellular location">
    <subcellularLocation>
        <location evidence="1">Membrane</location>
        <topology evidence="1">Multi-pass membrane protein</topology>
    </subcellularLocation>
</comment>
<evidence type="ECO:0000256" key="5">
    <source>
        <dbReference type="SAM" id="MobiDB-lite"/>
    </source>
</evidence>
<organism evidence="7 8">
    <name type="scientific">Beauveria bassiana</name>
    <name type="common">White muscardine disease fungus</name>
    <name type="synonym">Tritirachium shiotae</name>
    <dbReference type="NCBI Taxonomy" id="176275"/>
    <lineage>
        <taxon>Eukaryota</taxon>
        <taxon>Fungi</taxon>
        <taxon>Dikarya</taxon>
        <taxon>Ascomycota</taxon>
        <taxon>Pezizomycotina</taxon>
        <taxon>Sordariomycetes</taxon>
        <taxon>Hypocreomycetidae</taxon>
        <taxon>Hypocreales</taxon>
        <taxon>Cordycipitaceae</taxon>
        <taxon>Beauveria</taxon>
    </lineage>
</organism>
<comment type="caution">
    <text evidence="7">The sequence shown here is derived from an EMBL/GenBank/DDBJ whole genome shotgun (WGS) entry which is preliminary data.</text>
</comment>
<dbReference type="InterPro" id="IPR011701">
    <property type="entry name" value="MFS"/>
</dbReference>
<dbReference type="InterPro" id="IPR036259">
    <property type="entry name" value="MFS_trans_sf"/>
</dbReference>
<keyword evidence="4 6" id="KW-0472">Membrane</keyword>
<reference evidence="7 8" key="1">
    <citation type="journal article" date="2016" name="Appl. Microbiol. Biotechnol.">
        <title>Characterization of T-DNA insertion mutants with decreased virulence in the entomopathogenic fungus Beauveria bassiana JEF-007.</title>
        <authorList>
            <person name="Kim S."/>
            <person name="Lee S.J."/>
            <person name="Nai Y.S."/>
            <person name="Yu J.S."/>
            <person name="Lee M.R."/>
            <person name="Yang Y.T."/>
            <person name="Kim J.S."/>
        </authorList>
    </citation>
    <scope>NUCLEOTIDE SEQUENCE [LARGE SCALE GENOMIC DNA]</scope>
    <source>
        <strain evidence="7 8">JEF-007</strain>
    </source>
</reference>
<evidence type="ECO:0000313" key="7">
    <source>
        <dbReference type="EMBL" id="PMB70835.1"/>
    </source>
</evidence>